<dbReference type="RefSeq" id="WP_013328527.1">
    <property type="nucleotide sequence ID" value="NC_014507.1"/>
</dbReference>
<protein>
    <submittedName>
        <fullName evidence="1">Uncharacterized protein</fullName>
    </submittedName>
</protein>
<keyword evidence="2" id="KW-1185">Reference proteome</keyword>
<accession>E1RHP0</accession>
<dbReference type="KEGG" id="mpi:Mpet_0575"/>
<name>E1RHP0_METP4</name>
<dbReference type="EMBL" id="CP002117">
    <property type="protein sequence ID" value="ADN35349.1"/>
    <property type="molecule type" value="Genomic_DNA"/>
</dbReference>
<dbReference type="AlphaFoldDB" id="E1RHP0"/>
<proteinExistence type="predicted"/>
<dbReference type="Proteomes" id="UP000006565">
    <property type="component" value="Chromosome"/>
</dbReference>
<evidence type="ECO:0000313" key="2">
    <source>
        <dbReference type="Proteomes" id="UP000006565"/>
    </source>
</evidence>
<gene>
    <name evidence="1" type="ordered locus">Mpet_0575</name>
</gene>
<sequence length="227" mass="25711" precursor="true">MRCKTFGKFLCLVIVLLLVMPVAGASGDVQNESKLVESADDLFHYILDLSFRVLTGEIGELSPDDTFRQDWEDNTEGFEAGLGSEGCSSFVDEYVESAQSSYYTGYDALNAGIIQLLGFHDSPTENQEKLVNSYLDQAEQGFLDAEDYYDRAREGCGVTSSNLFTFNMVENKLETIIDDFYYIKINALYAIEWGNSNDWDSYDKCIEDITVKLKSLKRLDNEIRVLF</sequence>
<reference evidence="1 2" key="1">
    <citation type="journal article" date="2010" name="Stand. Genomic Sci.">
        <title>Complete genome sequence of Methanoplanus petrolearius type strain (SEBR 4847).</title>
        <authorList>
            <person name="Brambilla E."/>
            <person name="Djao O.D."/>
            <person name="Daligault H."/>
            <person name="Lapidus A."/>
            <person name="Lucas S."/>
            <person name="Hammon N."/>
            <person name="Nolan M."/>
            <person name="Tice H."/>
            <person name="Cheng J.F."/>
            <person name="Han C."/>
            <person name="Tapia R."/>
            <person name="Goodwin L."/>
            <person name="Pitluck S."/>
            <person name="Liolios K."/>
            <person name="Ivanova N."/>
            <person name="Mavromatis K."/>
            <person name="Mikhailova N."/>
            <person name="Pati A."/>
            <person name="Chen A."/>
            <person name="Palaniappan K."/>
            <person name="Land M."/>
            <person name="Hauser L."/>
            <person name="Chang Y.J."/>
            <person name="Jeffries C.D."/>
            <person name="Rohde M."/>
            <person name="Spring S."/>
            <person name="Sikorski J."/>
            <person name="Goker M."/>
            <person name="Woyke T."/>
            <person name="Bristow J."/>
            <person name="Eisen J.A."/>
            <person name="Markowitz V."/>
            <person name="Hugenholtz P."/>
            <person name="Kyrpides N.C."/>
            <person name="Klenk H.P."/>
        </authorList>
    </citation>
    <scope>NUCLEOTIDE SEQUENCE [LARGE SCALE GENOMIC DNA]</scope>
    <source>
        <strain evidence="2">DSM 11571 / OCM 486 / SEBR 4847</strain>
    </source>
</reference>
<evidence type="ECO:0000313" key="1">
    <source>
        <dbReference type="EMBL" id="ADN35349.1"/>
    </source>
</evidence>
<dbReference type="HOGENOM" id="CLU_1217586_0_0_2"/>
<dbReference type="GeneID" id="9743023"/>
<organism evidence="1 2">
    <name type="scientific">Methanolacinia petrolearia (strain DSM 11571 / OCM 486 / SEBR 4847)</name>
    <name type="common">Methanoplanus petrolearius</name>
    <dbReference type="NCBI Taxonomy" id="679926"/>
    <lineage>
        <taxon>Archaea</taxon>
        <taxon>Methanobacteriati</taxon>
        <taxon>Methanobacteriota</taxon>
        <taxon>Stenosarchaea group</taxon>
        <taxon>Methanomicrobia</taxon>
        <taxon>Methanomicrobiales</taxon>
        <taxon>Methanomicrobiaceae</taxon>
        <taxon>Methanolacinia</taxon>
    </lineage>
</organism>